<evidence type="ECO:0000259" key="8">
    <source>
        <dbReference type="SMART" id="SM00479"/>
    </source>
</evidence>
<dbReference type="SMART" id="SM00479">
    <property type="entry name" value="EXOIII"/>
    <property type="match status" value="1"/>
</dbReference>
<dbReference type="PANTHER" id="PTHR13058">
    <property type="entry name" value="THREE PRIME REPAIR EXONUCLEASE 1, 2"/>
    <property type="match status" value="1"/>
</dbReference>
<evidence type="ECO:0000256" key="1">
    <source>
        <dbReference type="ARBA" id="ARBA00001946"/>
    </source>
</evidence>
<evidence type="ECO:0000313" key="9">
    <source>
        <dbReference type="EMBL" id="KAG7171881.1"/>
    </source>
</evidence>
<dbReference type="GO" id="GO:0008296">
    <property type="term" value="F:3'-5'-DNA exonuclease activity"/>
    <property type="evidence" value="ECO:0007669"/>
    <property type="project" value="TreeGrafter"/>
</dbReference>
<accession>A0A8J5N290</accession>
<feature type="region of interest" description="Disordered" evidence="7">
    <location>
        <begin position="1"/>
        <end position="47"/>
    </location>
</feature>
<feature type="region of interest" description="Disordered" evidence="7">
    <location>
        <begin position="87"/>
        <end position="111"/>
    </location>
</feature>
<dbReference type="PANTHER" id="PTHR13058:SF19">
    <property type="entry name" value="LD40940P"/>
    <property type="match status" value="1"/>
</dbReference>
<keyword evidence="3" id="KW-0479">Metal-binding</keyword>
<keyword evidence="6" id="KW-0460">Magnesium</keyword>
<proteinExistence type="predicted"/>
<dbReference type="AlphaFoldDB" id="A0A8J5N290"/>
<dbReference type="GO" id="GO:0006308">
    <property type="term" value="P:DNA catabolic process"/>
    <property type="evidence" value="ECO:0007669"/>
    <property type="project" value="TreeGrafter"/>
</dbReference>
<feature type="compositionally biased region" description="Polar residues" evidence="7">
    <location>
        <begin position="274"/>
        <end position="283"/>
    </location>
</feature>
<feature type="compositionally biased region" description="Basic and acidic residues" evidence="7">
    <location>
        <begin position="8"/>
        <end position="47"/>
    </location>
</feature>
<dbReference type="GO" id="GO:0005737">
    <property type="term" value="C:cytoplasm"/>
    <property type="evidence" value="ECO:0007669"/>
    <property type="project" value="TreeGrafter"/>
</dbReference>
<evidence type="ECO:0000256" key="3">
    <source>
        <dbReference type="ARBA" id="ARBA00022723"/>
    </source>
</evidence>
<dbReference type="GO" id="GO:0046872">
    <property type="term" value="F:metal ion binding"/>
    <property type="evidence" value="ECO:0007669"/>
    <property type="project" value="UniProtKB-KW"/>
</dbReference>
<evidence type="ECO:0000256" key="4">
    <source>
        <dbReference type="ARBA" id="ARBA00022801"/>
    </source>
</evidence>
<sequence>MSKFVSIRMERPTEVREESKKQNEVGDESKNQNEVRKGSKKQNDEGEKNKIQTFVFLDLEATGLPGDSPRILELSMIAVSRDDFLGMKDSSHKGKSTPSDPNSTNENKRSIIPQLPRVLHKYTRLYYPRKLIMPAVEDITGLSNELLHRLPGFSEASAEAIRLFLDLPQPLSLVAHNGNRYDFPLLKAELSNVCSTEKYSNFYCVDTLKAIKDIDAVQERDKELKDISEITVLAASFSFGDMDDEEMEVTPVSKRTRSEELAEERVTLAPHGYTGSSCSNKPSSHAPEGNQRTFEVSAEPYITPVKDHIPAKMNKTPKTPNKHTKPLLPPATPESFKPCTPGTPGFNSQTFTEANKVRRSLVYDGYGKRKWDGTMPYKLGNIYRRLFHANYQAHRAESDCQAMLQICGHYGERFVQWADTFSERFADVKPLWVKRKTFQLT</sequence>
<evidence type="ECO:0000256" key="2">
    <source>
        <dbReference type="ARBA" id="ARBA00022722"/>
    </source>
</evidence>
<dbReference type="EMBL" id="JAHLQT010011632">
    <property type="protein sequence ID" value="KAG7171881.1"/>
    <property type="molecule type" value="Genomic_DNA"/>
</dbReference>
<dbReference type="OrthoDB" id="10250935at2759"/>
<name>A0A8J5N290_HOMAM</name>
<feature type="domain" description="Exonuclease" evidence="8">
    <location>
        <begin position="53"/>
        <end position="416"/>
    </location>
</feature>
<keyword evidence="10" id="KW-1185">Reference proteome</keyword>
<feature type="region of interest" description="Disordered" evidence="7">
    <location>
        <begin position="270"/>
        <end position="290"/>
    </location>
</feature>
<dbReference type="Proteomes" id="UP000747542">
    <property type="component" value="Unassembled WGS sequence"/>
</dbReference>
<feature type="region of interest" description="Disordered" evidence="7">
    <location>
        <begin position="310"/>
        <end position="330"/>
    </location>
</feature>
<keyword evidence="2" id="KW-0540">Nuclease</keyword>
<comment type="caution">
    <text evidence="9">The sequence shown here is derived from an EMBL/GenBank/DDBJ whole genome shotgun (WGS) entry which is preliminary data.</text>
</comment>
<reference evidence="9" key="1">
    <citation type="journal article" date="2021" name="Sci. Adv.">
        <title>The American lobster genome reveals insights on longevity, neural, and immune adaptations.</title>
        <authorList>
            <person name="Polinski J.M."/>
            <person name="Zimin A.V."/>
            <person name="Clark K.F."/>
            <person name="Kohn A.B."/>
            <person name="Sadowski N."/>
            <person name="Timp W."/>
            <person name="Ptitsyn A."/>
            <person name="Khanna P."/>
            <person name="Romanova D.Y."/>
            <person name="Williams P."/>
            <person name="Greenwood S.J."/>
            <person name="Moroz L.L."/>
            <person name="Walt D.R."/>
            <person name="Bodnar A.G."/>
        </authorList>
    </citation>
    <scope>NUCLEOTIDE SEQUENCE</scope>
    <source>
        <strain evidence="9">GMGI-L3</strain>
    </source>
</reference>
<dbReference type="InterPro" id="IPR013520">
    <property type="entry name" value="Ribonucl_H"/>
</dbReference>
<keyword evidence="5 9" id="KW-0269">Exonuclease</keyword>
<evidence type="ECO:0000256" key="6">
    <source>
        <dbReference type="ARBA" id="ARBA00022842"/>
    </source>
</evidence>
<keyword evidence="4" id="KW-0378">Hydrolase</keyword>
<protein>
    <submittedName>
        <fullName evidence="9">Three-prime repair exonuclease 1-like</fullName>
    </submittedName>
</protein>
<gene>
    <name evidence="9" type="primary">TREX1-L</name>
    <name evidence="9" type="ORF">Hamer_G000811</name>
</gene>
<comment type="cofactor">
    <cofactor evidence="1">
        <name>Mg(2+)</name>
        <dbReference type="ChEBI" id="CHEBI:18420"/>
    </cofactor>
</comment>
<dbReference type="InterPro" id="IPR040393">
    <property type="entry name" value="TREX1/2"/>
</dbReference>
<evidence type="ECO:0000256" key="7">
    <source>
        <dbReference type="SAM" id="MobiDB-lite"/>
    </source>
</evidence>
<organism evidence="9 10">
    <name type="scientific">Homarus americanus</name>
    <name type="common">American lobster</name>
    <dbReference type="NCBI Taxonomy" id="6706"/>
    <lineage>
        <taxon>Eukaryota</taxon>
        <taxon>Metazoa</taxon>
        <taxon>Ecdysozoa</taxon>
        <taxon>Arthropoda</taxon>
        <taxon>Crustacea</taxon>
        <taxon>Multicrustacea</taxon>
        <taxon>Malacostraca</taxon>
        <taxon>Eumalacostraca</taxon>
        <taxon>Eucarida</taxon>
        <taxon>Decapoda</taxon>
        <taxon>Pleocyemata</taxon>
        <taxon>Astacidea</taxon>
        <taxon>Nephropoidea</taxon>
        <taxon>Nephropidae</taxon>
        <taxon>Homarus</taxon>
    </lineage>
</organism>
<feature type="compositionally biased region" description="Polar residues" evidence="7">
    <location>
        <begin position="96"/>
        <end position="105"/>
    </location>
</feature>
<evidence type="ECO:0000256" key="5">
    <source>
        <dbReference type="ARBA" id="ARBA00022839"/>
    </source>
</evidence>
<evidence type="ECO:0000313" key="10">
    <source>
        <dbReference type="Proteomes" id="UP000747542"/>
    </source>
</evidence>